<accession>A0A0N4Z8D8</accession>
<protein>
    <submittedName>
        <fullName evidence="4">Transposase</fullName>
    </submittedName>
</protein>
<evidence type="ECO:0000313" key="3">
    <source>
        <dbReference type="Proteomes" id="UP000038045"/>
    </source>
</evidence>
<evidence type="ECO:0000256" key="2">
    <source>
        <dbReference type="SAM" id="Phobius"/>
    </source>
</evidence>
<organism evidence="3 4">
    <name type="scientific">Parastrongyloides trichosuri</name>
    <name type="common">Possum-specific nematode worm</name>
    <dbReference type="NCBI Taxonomy" id="131310"/>
    <lineage>
        <taxon>Eukaryota</taxon>
        <taxon>Metazoa</taxon>
        <taxon>Ecdysozoa</taxon>
        <taxon>Nematoda</taxon>
        <taxon>Chromadorea</taxon>
        <taxon>Rhabditida</taxon>
        <taxon>Tylenchina</taxon>
        <taxon>Panagrolaimomorpha</taxon>
        <taxon>Strongyloidoidea</taxon>
        <taxon>Strongyloididae</taxon>
        <taxon>Parastrongyloides</taxon>
    </lineage>
</organism>
<dbReference type="AlphaFoldDB" id="A0A0N4Z8D8"/>
<evidence type="ECO:0000256" key="1">
    <source>
        <dbReference type="SAM" id="MobiDB-lite"/>
    </source>
</evidence>
<keyword evidence="3" id="KW-1185">Reference proteome</keyword>
<proteinExistence type="predicted"/>
<keyword evidence="2" id="KW-0472">Membrane</keyword>
<name>A0A0N4Z8D8_PARTI</name>
<keyword evidence="2" id="KW-0812">Transmembrane</keyword>
<feature type="transmembrane region" description="Helical" evidence="2">
    <location>
        <begin position="438"/>
        <end position="461"/>
    </location>
</feature>
<sequence>MRWTPRDLSAVIADRAAARGPRDAVRPEHLRLADPDRLASELSRYAFSGQALQVRRSRDRRLPQALPSVPRDGFRQRVVAQAFHGDCGGQEIAFMRSAHGNNVSDAWAAFGQGAGLVKGDGVERAEVLKRRAALDQNAGPGRTCNPGQDGARRGDGQGAGAGGDQHGHGPVEAVAERLVDDDPGEQQDEGQGQHERDEDPLEPVGEPLRRRLLRWCRSIAGRLDLDGAGAVDGACEDDGRRSDLGGLGACRSQVCDRLLVHRHALAGDRGLIDAGRPHDHEAVGRQALVRAHHDDIADLQVLDRKLHDLFAATHAGGAGRQVGKRLDGALGPPHGVVLQGVAEAEQEQKQRAFGPGAERRRARGRDQHEGVDLEALAAKVLDRLANGEEAAEPVGGDEQTERHPRRDAGRQLLYGETQPQQTAASQGEDQLRIGPKQAAVGMVMLLALHMGVLMGAFLPGGMRRRRGFRRRIRSPQTLGLNEAIDFRPARQPPIELQMEGAGHIHRRLDNPVLLRKSVLNGSGVACMAQPRQPA</sequence>
<feature type="region of interest" description="Disordered" evidence="1">
    <location>
        <begin position="182"/>
        <end position="205"/>
    </location>
</feature>
<dbReference type="WBParaSite" id="PTRK_0000354000.1">
    <property type="protein sequence ID" value="PTRK_0000354000.1"/>
    <property type="gene ID" value="PTRK_0000354000"/>
</dbReference>
<feature type="region of interest" description="Disordered" evidence="1">
    <location>
        <begin position="132"/>
        <end position="169"/>
    </location>
</feature>
<dbReference type="AntiFam" id="ANF00076">
    <property type="entry name" value="Shadow ORF (opposite copA)"/>
</dbReference>
<dbReference type="Proteomes" id="UP000038045">
    <property type="component" value="Unplaced"/>
</dbReference>
<evidence type="ECO:0000313" key="4">
    <source>
        <dbReference type="WBParaSite" id="PTRK_0000354000.1"/>
    </source>
</evidence>
<keyword evidence="2" id="KW-1133">Transmembrane helix</keyword>
<feature type="region of interest" description="Disordered" evidence="1">
    <location>
        <begin position="344"/>
        <end position="371"/>
    </location>
</feature>
<reference evidence="4" key="1">
    <citation type="submission" date="2017-02" db="UniProtKB">
        <authorList>
            <consortium name="WormBaseParasite"/>
        </authorList>
    </citation>
    <scope>IDENTIFICATION</scope>
</reference>